<organism evidence="3">
    <name type="scientific">Tanacetum cinerariifolium</name>
    <name type="common">Dalmatian daisy</name>
    <name type="synonym">Chrysanthemum cinerariifolium</name>
    <dbReference type="NCBI Taxonomy" id="118510"/>
    <lineage>
        <taxon>Eukaryota</taxon>
        <taxon>Viridiplantae</taxon>
        <taxon>Streptophyta</taxon>
        <taxon>Embryophyta</taxon>
        <taxon>Tracheophyta</taxon>
        <taxon>Spermatophyta</taxon>
        <taxon>Magnoliopsida</taxon>
        <taxon>eudicotyledons</taxon>
        <taxon>Gunneridae</taxon>
        <taxon>Pentapetalae</taxon>
        <taxon>asterids</taxon>
        <taxon>campanulids</taxon>
        <taxon>Asterales</taxon>
        <taxon>Asteraceae</taxon>
        <taxon>Asteroideae</taxon>
        <taxon>Anthemideae</taxon>
        <taxon>Anthemidinae</taxon>
        <taxon>Tanacetum</taxon>
    </lineage>
</organism>
<reference evidence="3" key="1">
    <citation type="journal article" date="2019" name="Sci. Rep.">
        <title>Draft genome of Tanacetum cinerariifolium, the natural source of mosquito coil.</title>
        <authorList>
            <person name="Yamashiro T."/>
            <person name="Shiraishi A."/>
            <person name="Satake H."/>
            <person name="Nakayama K."/>
        </authorList>
    </citation>
    <scope>NUCLEOTIDE SEQUENCE</scope>
</reference>
<dbReference type="AlphaFoldDB" id="A0A699JD14"/>
<dbReference type="EMBL" id="BKCJ010398080">
    <property type="protein sequence ID" value="GFA28398.1"/>
    <property type="molecule type" value="Genomic_DNA"/>
</dbReference>
<evidence type="ECO:0000313" key="3">
    <source>
        <dbReference type="EMBL" id="GFA28398.1"/>
    </source>
</evidence>
<dbReference type="InterPro" id="IPR045358">
    <property type="entry name" value="Ty3_capsid"/>
</dbReference>
<evidence type="ECO:0000259" key="2">
    <source>
        <dbReference type="Pfam" id="PF19259"/>
    </source>
</evidence>
<accession>A0A699JD14</accession>
<name>A0A699JD14_TANCI</name>
<sequence>MGESACWNSFKEAIMQRFDSTYDDPIGVIRNLRHTSSIEEYQNAFDRFLSRIDLPEDQQVSCYIAGLQNDVELVVRMFRTKTLAEVYYLSKVQEAAIKVNKQKYRPPLLPTPRFITNNNTHTPQNSTTGKQLLVPNTPLTAKNPVDNYYDDSVINHGEEVVREEVTGEVIEFTS</sequence>
<protein>
    <recommendedName>
        <fullName evidence="2">Ty3 transposon capsid-like protein domain-containing protein</fullName>
    </recommendedName>
</protein>
<gene>
    <name evidence="3" type="ORF">Tci_600370</name>
</gene>
<feature type="compositionally biased region" description="Polar residues" evidence="1">
    <location>
        <begin position="114"/>
        <end position="128"/>
    </location>
</feature>
<evidence type="ECO:0000256" key="1">
    <source>
        <dbReference type="SAM" id="MobiDB-lite"/>
    </source>
</evidence>
<feature type="domain" description="Ty3 transposon capsid-like protein" evidence="2">
    <location>
        <begin position="5"/>
        <end position="99"/>
    </location>
</feature>
<comment type="caution">
    <text evidence="3">The sequence shown here is derived from an EMBL/GenBank/DDBJ whole genome shotgun (WGS) entry which is preliminary data.</text>
</comment>
<feature type="region of interest" description="Disordered" evidence="1">
    <location>
        <begin position="109"/>
        <end position="128"/>
    </location>
</feature>
<dbReference type="Pfam" id="PF19259">
    <property type="entry name" value="Ty3_capsid"/>
    <property type="match status" value="1"/>
</dbReference>
<proteinExistence type="predicted"/>